<keyword evidence="10" id="KW-1185">Reference proteome</keyword>
<dbReference type="GO" id="GO:0006886">
    <property type="term" value="P:intracellular protein transport"/>
    <property type="evidence" value="ECO:0007669"/>
    <property type="project" value="InterPro"/>
</dbReference>
<comment type="similarity">
    <text evidence="2">Belongs to the COG7 family.</text>
</comment>
<dbReference type="PANTHER" id="PTHR21443:SF0">
    <property type="entry name" value="CONSERVED OLIGOMERIC GOLGI COMPLEX SUBUNIT 7"/>
    <property type="match status" value="1"/>
</dbReference>
<evidence type="ECO:0000256" key="4">
    <source>
        <dbReference type="ARBA" id="ARBA00022448"/>
    </source>
</evidence>
<accession>A0AAV2YHB7</accession>
<dbReference type="EMBL" id="DAKRPA010000398">
    <property type="protein sequence ID" value="DAZ92698.1"/>
    <property type="molecule type" value="Genomic_DNA"/>
</dbReference>
<proteinExistence type="inferred from homology"/>
<evidence type="ECO:0000256" key="1">
    <source>
        <dbReference type="ARBA" id="ARBA00004395"/>
    </source>
</evidence>
<dbReference type="GO" id="GO:0000139">
    <property type="term" value="C:Golgi membrane"/>
    <property type="evidence" value="ECO:0007669"/>
    <property type="project" value="UniProtKB-SubCell"/>
</dbReference>
<reference evidence="9" key="2">
    <citation type="journal article" date="2023" name="Microbiol Resour">
        <title>Decontamination and Annotation of the Draft Genome Sequence of the Oomycete Lagenidium giganteum ARSEF 373.</title>
        <authorList>
            <person name="Morgan W.R."/>
            <person name="Tartar A."/>
        </authorList>
    </citation>
    <scope>NUCLEOTIDE SEQUENCE</scope>
    <source>
        <strain evidence="9">ARSEF 373</strain>
    </source>
</reference>
<keyword evidence="6" id="KW-0333">Golgi apparatus</keyword>
<evidence type="ECO:0000256" key="3">
    <source>
        <dbReference type="ARBA" id="ARBA00020984"/>
    </source>
</evidence>
<sequence length="889" mass="99012">MATPTTPLSEQVFADEAFDPYSFVEEALSERNGNVAELSVLVPQLTLLSQSLTKSIHTSLHQLTVLLPQVQSQVDVMHKAVQPLAQQLDDVVAQVEHPAPGKSAHRKKVEERDLQHLTILHETKQRVTACSQSLVEAAKWGRNVRTCFAAIDEPVEDQMVMMNAKTSGRAPATLADRVREMRQSLEILQDMPGADDRRRTMDSLCRQIETSMKPKLVEALREDPLSTAKVRFCLQIFDSIQSRDVVQAEYSTHRQAHVHRFWFAYNEDEEDSVPFCRWLQSFYAEVLKMLHKEVVHATEIFGADVALVMESLLQHTLATLKEAFRDRLKKCFSMAALVEAFQNSAVFAEEVAKLFRSLESKKNVRGGSDAGHTIVDVVFGPYQAFFNDYAQLAEDALMTDLRSFIPAFKSKSATDDEDMGSSQCALEEFSQQLEEVAEKVWSAVDDSIRVCYDFSAGGAYPDVAKAITSALQRYFTELTTCLPSVRNYCSLSSAAEADNAAGSSLGTLHTAHLPDWTKFHGALALLRACGTLETQFEGTESRVRARMGEQLMGLIGSDLRASPRSRKKQMTVAPLADLLETSAIVAAVSKIWLHEDPARWNDFQAFAFEFMRPQLHDPSAQFMLFTGAQESMVEWTRQVQYLTYDTILAPVTNLLAAVAQNPVWAKKPDDALGDLPTFSTLPQEYITTVADLLLSLLPQLEQFAESSSLQQALVASHNVQQLALREWTRLGKVLRLSEDEIAACQRIFVIAAEESEESNTATEFVDLWTGTIASGSLASLLHMICSIPRFSDVGSKQLSADLGYFHNVLSALGVTQNFVVDELRQVLDLTVEAHSNLVEEKRAQLATTDPTDASVHQRSMVVKLINCVQNQRSQPGAELDRKDVTPQFH</sequence>
<keyword evidence="7" id="KW-0472">Membrane</keyword>
<dbReference type="GO" id="GO:0006890">
    <property type="term" value="P:retrograde vesicle-mediated transport, Golgi to endoplasmic reticulum"/>
    <property type="evidence" value="ECO:0007669"/>
    <property type="project" value="TreeGrafter"/>
</dbReference>
<evidence type="ECO:0000313" key="9">
    <source>
        <dbReference type="EMBL" id="DAZ92698.1"/>
    </source>
</evidence>
<evidence type="ECO:0000313" key="10">
    <source>
        <dbReference type="Proteomes" id="UP001146120"/>
    </source>
</evidence>
<reference evidence="9" key="1">
    <citation type="submission" date="2022-11" db="EMBL/GenBank/DDBJ databases">
        <authorList>
            <person name="Morgan W.R."/>
            <person name="Tartar A."/>
        </authorList>
    </citation>
    <scope>NUCLEOTIDE SEQUENCE</scope>
    <source>
        <strain evidence="9">ARSEF 373</strain>
    </source>
</reference>
<evidence type="ECO:0000256" key="7">
    <source>
        <dbReference type="ARBA" id="ARBA00023136"/>
    </source>
</evidence>
<dbReference type="PANTHER" id="PTHR21443">
    <property type="entry name" value="CONSERVED OLIGOMERIC GOLGI COMPLEX COMPONENT 7"/>
    <property type="match status" value="1"/>
</dbReference>
<evidence type="ECO:0000256" key="2">
    <source>
        <dbReference type="ARBA" id="ARBA00005831"/>
    </source>
</evidence>
<keyword evidence="4" id="KW-0813">Transport</keyword>
<dbReference type="AlphaFoldDB" id="A0AAV2YHB7"/>
<evidence type="ECO:0000256" key="5">
    <source>
        <dbReference type="ARBA" id="ARBA00022927"/>
    </source>
</evidence>
<comment type="subcellular location">
    <subcellularLocation>
        <location evidence="1">Golgi apparatus membrane</location>
        <topology evidence="1">Peripheral membrane protein</topology>
    </subcellularLocation>
</comment>
<comment type="caution">
    <text evidence="9">The sequence shown here is derived from an EMBL/GenBank/DDBJ whole genome shotgun (WGS) entry which is preliminary data.</text>
</comment>
<evidence type="ECO:0000256" key="8">
    <source>
        <dbReference type="ARBA" id="ARBA00031345"/>
    </source>
</evidence>
<organism evidence="9 10">
    <name type="scientific">Lagenidium giganteum</name>
    <dbReference type="NCBI Taxonomy" id="4803"/>
    <lineage>
        <taxon>Eukaryota</taxon>
        <taxon>Sar</taxon>
        <taxon>Stramenopiles</taxon>
        <taxon>Oomycota</taxon>
        <taxon>Peronosporomycetes</taxon>
        <taxon>Pythiales</taxon>
        <taxon>Pythiaceae</taxon>
    </lineage>
</organism>
<dbReference type="Pfam" id="PF10191">
    <property type="entry name" value="COG7"/>
    <property type="match status" value="2"/>
</dbReference>
<dbReference type="InterPro" id="IPR019335">
    <property type="entry name" value="COG7"/>
</dbReference>
<evidence type="ECO:0000256" key="6">
    <source>
        <dbReference type="ARBA" id="ARBA00023034"/>
    </source>
</evidence>
<name>A0AAV2YHB7_9STRA</name>
<dbReference type="Proteomes" id="UP001146120">
    <property type="component" value="Unassembled WGS sequence"/>
</dbReference>
<gene>
    <name evidence="9" type="ORF">N0F65_009595</name>
</gene>
<dbReference type="GO" id="GO:0007030">
    <property type="term" value="P:Golgi organization"/>
    <property type="evidence" value="ECO:0007669"/>
    <property type="project" value="TreeGrafter"/>
</dbReference>
<protein>
    <recommendedName>
        <fullName evidence="3">Conserved oligomeric Golgi complex subunit 7</fullName>
    </recommendedName>
    <alternativeName>
        <fullName evidence="8">Component of oligomeric Golgi complex 7</fullName>
    </alternativeName>
</protein>
<keyword evidence="5" id="KW-0653">Protein transport</keyword>
<dbReference type="GO" id="GO:0017119">
    <property type="term" value="C:Golgi transport complex"/>
    <property type="evidence" value="ECO:0007669"/>
    <property type="project" value="InterPro"/>
</dbReference>